<accession>A0A077WMG6</accession>
<dbReference type="GO" id="GO:0003714">
    <property type="term" value="F:transcription corepressor activity"/>
    <property type="evidence" value="ECO:0007669"/>
    <property type="project" value="InterPro"/>
</dbReference>
<comment type="similarity">
    <text evidence="1">Belongs to the HSBP1 family.</text>
</comment>
<dbReference type="InterPro" id="IPR009643">
    <property type="entry name" value="HS1-bd"/>
</dbReference>
<feature type="coiled-coil region" evidence="2">
    <location>
        <begin position="26"/>
        <end position="71"/>
    </location>
</feature>
<protein>
    <recommendedName>
        <fullName evidence="4">Heat shock factor binding protein 1</fullName>
    </recommendedName>
</protein>
<dbReference type="AlphaFoldDB" id="A0A077WMG6"/>
<evidence type="ECO:0008006" key="4">
    <source>
        <dbReference type="Google" id="ProtNLM"/>
    </source>
</evidence>
<dbReference type="EMBL" id="LK023324">
    <property type="protein sequence ID" value="CDS08249.1"/>
    <property type="molecule type" value="Genomic_DNA"/>
</dbReference>
<evidence type="ECO:0000256" key="2">
    <source>
        <dbReference type="SAM" id="Coils"/>
    </source>
</evidence>
<dbReference type="OrthoDB" id="4159489at2759"/>
<gene>
    <name evidence="3" type="ORF">LRAMOSA02197</name>
</gene>
<dbReference type="Gene3D" id="1.20.5.430">
    <property type="match status" value="1"/>
</dbReference>
<sequence>MASSEDKSTSATMTTDDFAGYIDRVIEKLQSKVETVNNEINDKLEDMSKRIDGLERSLNDALTRIEQSESKDNNSNVSDA</sequence>
<keyword evidence="2" id="KW-0175">Coiled coil</keyword>
<name>A0A077WMG6_9FUNG</name>
<evidence type="ECO:0000313" key="3">
    <source>
        <dbReference type="EMBL" id="CDS08249.1"/>
    </source>
</evidence>
<reference evidence="3" key="1">
    <citation type="journal article" date="2014" name="Genome Announc.">
        <title>De novo whole-genome sequence and genome annotation of Lichtheimia ramosa.</title>
        <authorList>
            <person name="Linde J."/>
            <person name="Schwartze V."/>
            <person name="Binder U."/>
            <person name="Lass-Florl C."/>
            <person name="Voigt K."/>
            <person name="Horn F."/>
        </authorList>
    </citation>
    <scope>NUCLEOTIDE SEQUENCE</scope>
    <source>
        <strain evidence="3">JMRC FSU:6197</strain>
    </source>
</reference>
<proteinExistence type="inferred from homology"/>
<organism evidence="3">
    <name type="scientific">Lichtheimia ramosa</name>
    <dbReference type="NCBI Taxonomy" id="688394"/>
    <lineage>
        <taxon>Eukaryota</taxon>
        <taxon>Fungi</taxon>
        <taxon>Fungi incertae sedis</taxon>
        <taxon>Mucoromycota</taxon>
        <taxon>Mucoromycotina</taxon>
        <taxon>Mucoromycetes</taxon>
        <taxon>Mucorales</taxon>
        <taxon>Lichtheimiaceae</taxon>
        <taxon>Lichtheimia</taxon>
    </lineage>
</organism>
<evidence type="ECO:0000256" key="1">
    <source>
        <dbReference type="ARBA" id="ARBA00006349"/>
    </source>
</evidence>
<dbReference type="Pfam" id="PF06825">
    <property type="entry name" value="HSBP1"/>
    <property type="match status" value="1"/>
</dbReference>